<dbReference type="SUPFAM" id="SSF141571">
    <property type="entry name" value="Pentapeptide repeat-like"/>
    <property type="match status" value="1"/>
</dbReference>
<protein>
    <submittedName>
        <fullName evidence="2">Pentapeptide repeat-containing protein</fullName>
    </submittedName>
</protein>
<dbReference type="Proteomes" id="UP000594688">
    <property type="component" value="Chromosome"/>
</dbReference>
<evidence type="ECO:0000313" key="3">
    <source>
        <dbReference type="Proteomes" id="UP000594688"/>
    </source>
</evidence>
<sequence>MLAEWIGIRKDLESRKQQLSGEDLSNLKLMEAELDNAKLKEADLSTTYLIRANLSGADLSGADLSNAVLAEANLTGANFSEAEMLDTWLNGADLSGAVNLTCDQIEDANIDRDTKLPDYIKISWNDNGTFDCSS</sequence>
<dbReference type="PANTHER" id="PTHR47485">
    <property type="entry name" value="THYLAKOID LUMENAL 17.4 KDA PROTEIN, CHLOROPLASTIC"/>
    <property type="match status" value="1"/>
</dbReference>
<reference evidence="2 3" key="1">
    <citation type="submission" date="2020-02" db="EMBL/GenBank/DDBJ databases">
        <title>Genomic and physiological characterization of two novel Nitrospinaceae genera.</title>
        <authorList>
            <person name="Mueller A.J."/>
            <person name="Jung M.-Y."/>
            <person name="Strachan C.R."/>
            <person name="Herbold C.W."/>
            <person name="Kirkegaard R.H."/>
            <person name="Daims H."/>
        </authorList>
    </citation>
    <scope>NUCLEOTIDE SEQUENCE [LARGE SCALE GENOMIC DNA]</scope>
    <source>
        <strain evidence="2">EB</strain>
    </source>
</reference>
<gene>
    <name evidence="2" type="ORF">G3M70_00615</name>
</gene>
<organism evidence="2 3">
    <name type="scientific">Candidatus Nitronauta litoralis</name>
    <dbReference type="NCBI Taxonomy" id="2705533"/>
    <lineage>
        <taxon>Bacteria</taxon>
        <taxon>Pseudomonadati</taxon>
        <taxon>Nitrospinota/Tectimicrobiota group</taxon>
        <taxon>Nitrospinota</taxon>
        <taxon>Nitrospinia</taxon>
        <taxon>Nitrospinales</taxon>
        <taxon>Nitrospinaceae</taxon>
        <taxon>Candidatus Nitronauta</taxon>
    </lineage>
</organism>
<evidence type="ECO:0000313" key="2">
    <source>
        <dbReference type="EMBL" id="QPJ63657.1"/>
    </source>
</evidence>
<dbReference type="KEGG" id="nli:G3M70_00615"/>
<dbReference type="Pfam" id="PF00805">
    <property type="entry name" value="Pentapeptide"/>
    <property type="match status" value="2"/>
</dbReference>
<name>A0A7T0BZA3_9BACT</name>
<dbReference type="PANTHER" id="PTHR47485:SF1">
    <property type="entry name" value="THYLAKOID LUMENAL 17.4 KDA PROTEIN, CHLOROPLASTIC"/>
    <property type="match status" value="1"/>
</dbReference>
<keyword evidence="1" id="KW-0677">Repeat</keyword>
<dbReference type="EMBL" id="CP048685">
    <property type="protein sequence ID" value="QPJ63657.1"/>
    <property type="molecule type" value="Genomic_DNA"/>
</dbReference>
<dbReference type="Gene3D" id="2.160.20.80">
    <property type="entry name" value="E3 ubiquitin-protein ligase SopA"/>
    <property type="match status" value="1"/>
</dbReference>
<dbReference type="AlphaFoldDB" id="A0A7T0BZA3"/>
<proteinExistence type="predicted"/>
<dbReference type="InterPro" id="IPR001646">
    <property type="entry name" value="5peptide_repeat"/>
</dbReference>
<evidence type="ECO:0000256" key="1">
    <source>
        <dbReference type="ARBA" id="ARBA00022737"/>
    </source>
</evidence>
<accession>A0A7T0BZA3</accession>